<evidence type="ECO:0000313" key="2">
    <source>
        <dbReference type="EMBL" id="TRZ24058.1"/>
    </source>
</evidence>
<proteinExistence type="predicted"/>
<evidence type="ECO:0000256" key="1">
    <source>
        <dbReference type="SAM" id="Phobius"/>
    </source>
</evidence>
<keyword evidence="3" id="KW-1185">Reference proteome</keyword>
<keyword evidence="1" id="KW-0472">Membrane</keyword>
<dbReference type="AlphaFoldDB" id="A0A8K1GTG8"/>
<gene>
    <name evidence="2" type="ORF">HGM15179_003035</name>
</gene>
<comment type="caution">
    <text evidence="2">The sequence shown here is derived from an EMBL/GenBank/DDBJ whole genome shotgun (WGS) entry which is preliminary data.</text>
</comment>
<reference evidence="2" key="1">
    <citation type="submission" date="2019-04" db="EMBL/GenBank/DDBJ databases">
        <title>Genome assembly of Zosterops borbonicus 15179.</title>
        <authorList>
            <person name="Leroy T."/>
            <person name="Anselmetti Y."/>
            <person name="Tilak M.-K."/>
            <person name="Nabholz B."/>
        </authorList>
    </citation>
    <scope>NUCLEOTIDE SEQUENCE</scope>
    <source>
        <strain evidence="2">HGM_15179</strain>
        <tissue evidence="2">Muscle</tissue>
    </source>
</reference>
<feature type="transmembrane region" description="Helical" evidence="1">
    <location>
        <begin position="106"/>
        <end position="126"/>
    </location>
</feature>
<organism evidence="2 3">
    <name type="scientific">Zosterops borbonicus</name>
    <dbReference type="NCBI Taxonomy" id="364589"/>
    <lineage>
        <taxon>Eukaryota</taxon>
        <taxon>Metazoa</taxon>
        <taxon>Chordata</taxon>
        <taxon>Craniata</taxon>
        <taxon>Vertebrata</taxon>
        <taxon>Euteleostomi</taxon>
        <taxon>Archelosauria</taxon>
        <taxon>Archosauria</taxon>
        <taxon>Dinosauria</taxon>
        <taxon>Saurischia</taxon>
        <taxon>Theropoda</taxon>
        <taxon>Coelurosauria</taxon>
        <taxon>Aves</taxon>
        <taxon>Neognathae</taxon>
        <taxon>Neoaves</taxon>
        <taxon>Telluraves</taxon>
        <taxon>Australaves</taxon>
        <taxon>Passeriformes</taxon>
        <taxon>Sylvioidea</taxon>
        <taxon>Zosteropidae</taxon>
        <taxon>Zosterops</taxon>
    </lineage>
</organism>
<sequence>MGTLGEQILLGAGELQKLSGIPEPNFSGQLLVQSLAIDTTSGIGKSTGEISYLGKVVNIFLALRSEDFKPLDERRKGKVGFTARRSGAPRSSLWMKFSWKVVPGRYVHALVLMCVCVLGTTVTLVMSKPARLHCSKFIPANFVQYQIQLLSDKELRIIYNNFPPVFSFVKLSMESKFSFPLVRLWERVKKVPLAMSASTQVCILASALQDLQEEQYGLLLA</sequence>
<dbReference type="EMBL" id="SWJQ01000054">
    <property type="protein sequence ID" value="TRZ24058.1"/>
    <property type="molecule type" value="Genomic_DNA"/>
</dbReference>
<dbReference type="Proteomes" id="UP000796761">
    <property type="component" value="Unassembled WGS sequence"/>
</dbReference>
<protein>
    <submittedName>
        <fullName evidence="2">Uncharacterized protein</fullName>
    </submittedName>
</protein>
<name>A0A8K1GTG8_9PASS</name>
<accession>A0A8K1GTG8</accession>
<keyword evidence="1" id="KW-0812">Transmembrane</keyword>
<keyword evidence="1" id="KW-1133">Transmembrane helix</keyword>
<evidence type="ECO:0000313" key="3">
    <source>
        <dbReference type="Proteomes" id="UP000796761"/>
    </source>
</evidence>